<accession>A0A8J4QJC5</accession>
<dbReference type="PANTHER" id="PTHR47430:SF4">
    <property type="entry name" value="GB|AAC33480.1"/>
    <property type="match status" value="1"/>
</dbReference>
<dbReference type="AlphaFoldDB" id="A0A8J4QJC5"/>
<evidence type="ECO:0008006" key="3">
    <source>
        <dbReference type="Google" id="ProtNLM"/>
    </source>
</evidence>
<proteinExistence type="predicted"/>
<dbReference type="PANTHER" id="PTHR47430">
    <property type="entry name" value="GB|AAC33480.1"/>
    <property type="match status" value="1"/>
</dbReference>
<evidence type="ECO:0000313" key="2">
    <source>
        <dbReference type="Proteomes" id="UP000737018"/>
    </source>
</evidence>
<sequence>MRGENLFDLVNLDLRMKASEEKKKKHKLDALYSLDACCIEDVDWDDLLGHRSGEVCQKRWDQMVKHLGEHSNKSFAEQVEVLSKRYRPDVLEAREAYDSKPACAVYAAAQWRMLVVSVLLTASQYSRAANDAYRRGDCVSSHHYSLMVQEAQSVANCLNMEFNQCIPNPLFVNLNPCYQLQPYFK</sequence>
<dbReference type="OrthoDB" id="39591at2759"/>
<name>A0A8J4QJC5_9ROSI</name>
<keyword evidence="2" id="KW-1185">Reference proteome</keyword>
<reference evidence="1" key="1">
    <citation type="submission" date="2020-03" db="EMBL/GenBank/DDBJ databases">
        <title>Castanea mollissima Vanexum genome sequencing.</title>
        <authorList>
            <person name="Staton M."/>
        </authorList>
    </citation>
    <scope>NUCLEOTIDE SEQUENCE</scope>
    <source>
        <tissue evidence="1">Leaf</tissue>
    </source>
</reference>
<comment type="caution">
    <text evidence="1">The sequence shown here is derived from an EMBL/GenBank/DDBJ whole genome shotgun (WGS) entry which is preliminary data.</text>
</comment>
<organism evidence="1 2">
    <name type="scientific">Castanea mollissima</name>
    <name type="common">Chinese chestnut</name>
    <dbReference type="NCBI Taxonomy" id="60419"/>
    <lineage>
        <taxon>Eukaryota</taxon>
        <taxon>Viridiplantae</taxon>
        <taxon>Streptophyta</taxon>
        <taxon>Embryophyta</taxon>
        <taxon>Tracheophyta</taxon>
        <taxon>Spermatophyta</taxon>
        <taxon>Magnoliopsida</taxon>
        <taxon>eudicotyledons</taxon>
        <taxon>Gunneridae</taxon>
        <taxon>Pentapetalae</taxon>
        <taxon>rosids</taxon>
        <taxon>fabids</taxon>
        <taxon>Fagales</taxon>
        <taxon>Fagaceae</taxon>
        <taxon>Castanea</taxon>
    </lineage>
</organism>
<protein>
    <recommendedName>
        <fullName evidence="3">Myb-like domain-containing protein</fullName>
    </recommendedName>
</protein>
<evidence type="ECO:0000313" key="1">
    <source>
        <dbReference type="EMBL" id="KAF3948234.1"/>
    </source>
</evidence>
<gene>
    <name evidence="1" type="ORF">CMV_025745</name>
</gene>
<dbReference type="Proteomes" id="UP000737018">
    <property type="component" value="Unassembled WGS sequence"/>
</dbReference>
<dbReference type="EMBL" id="JRKL02007009">
    <property type="protein sequence ID" value="KAF3948234.1"/>
    <property type="molecule type" value="Genomic_DNA"/>
</dbReference>